<evidence type="ECO:0000256" key="4">
    <source>
        <dbReference type="ARBA" id="ARBA00022840"/>
    </source>
</evidence>
<feature type="compositionally biased region" description="Polar residues" evidence="5">
    <location>
        <begin position="383"/>
        <end position="392"/>
    </location>
</feature>
<evidence type="ECO:0000313" key="7">
    <source>
        <dbReference type="Proteomes" id="UP000092598"/>
    </source>
</evidence>
<name>A0A1B1MEV1_STRLN</name>
<dbReference type="PANTHER" id="PTHR43289:SF34">
    <property type="entry name" value="SERINE_THREONINE-PROTEIN KINASE YBDM-RELATED"/>
    <property type="match status" value="1"/>
</dbReference>
<evidence type="ECO:0000313" key="6">
    <source>
        <dbReference type="EMBL" id="ANS67155.1"/>
    </source>
</evidence>
<dbReference type="Gene3D" id="1.10.510.10">
    <property type="entry name" value="Transferase(Phosphotransferase) domain 1"/>
    <property type="match status" value="1"/>
</dbReference>
<dbReference type="Pfam" id="PF00069">
    <property type="entry name" value="Pkinase"/>
    <property type="match status" value="1"/>
</dbReference>
<dbReference type="OrthoDB" id="9762169at2"/>
<dbReference type="InterPro" id="IPR008271">
    <property type="entry name" value="Ser/Thr_kinase_AS"/>
</dbReference>
<dbReference type="GO" id="GO:0005524">
    <property type="term" value="F:ATP binding"/>
    <property type="evidence" value="ECO:0007669"/>
    <property type="project" value="UniProtKB-UniRule"/>
</dbReference>
<feature type="compositionally biased region" description="Polar residues" evidence="5">
    <location>
        <begin position="359"/>
        <end position="368"/>
    </location>
</feature>
<dbReference type="CDD" id="cd14014">
    <property type="entry name" value="STKc_PknB_like"/>
    <property type="match status" value="1"/>
</dbReference>
<dbReference type="Proteomes" id="UP000092598">
    <property type="component" value="Chromosome"/>
</dbReference>
<dbReference type="EMBL" id="CP016438">
    <property type="protein sequence ID" value="ANS67155.1"/>
    <property type="molecule type" value="Genomic_DNA"/>
</dbReference>
<dbReference type="SUPFAM" id="SSF56112">
    <property type="entry name" value="Protein kinase-like (PK-like)"/>
    <property type="match status" value="1"/>
</dbReference>
<dbReference type="InterPro" id="IPR017441">
    <property type="entry name" value="Protein_kinase_ATP_BS"/>
</dbReference>
<dbReference type="PROSITE" id="PS00108">
    <property type="entry name" value="PROTEIN_KINASE_ST"/>
    <property type="match status" value="1"/>
</dbReference>
<feature type="compositionally biased region" description="Low complexity" evidence="5">
    <location>
        <begin position="440"/>
        <end position="469"/>
    </location>
</feature>
<keyword evidence="7" id="KW-1185">Reference proteome</keyword>
<evidence type="ECO:0000256" key="5">
    <source>
        <dbReference type="SAM" id="MobiDB-lite"/>
    </source>
</evidence>
<evidence type="ECO:0000256" key="2">
    <source>
        <dbReference type="ARBA" id="ARBA00022741"/>
    </source>
</evidence>
<feature type="region of interest" description="Disordered" evidence="5">
    <location>
        <begin position="564"/>
        <end position="588"/>
    </location>
</feature>
<feature type="region of interest" description="Disordered" evidence="5">
    <location>
        <begin position="433"/>
        <end position="469"/>
    </location>
</feature>
<keyword evidence="2" id="KW-0547">Nucleotide-binding</keyword>
<dbReference type="GO" id="GO:0004674">
    <property type="term" value="F:protein serine/threonine kinase activity"/>
    <property type="evidence" value="ECO:0007669"/>
    <property type="project" value="UniProtKB-KW"/>
</dbReference>
<keyword evidence="4" id="KW-0067">ATP-binding</keyword>
<feature type="region of interest" description="Disordered" evidence="5">
    <location>
        <begin position="343"/>
        <end position="400"/>
    </location>
</feature>
<dbReference type="InterPro" id="IPR011009">
    <property type="entry name" value="Kinase-like_dom_sf"/>
</dbReference>
<feature type="region of interest" description="Disordered" evidence="5">
    <location>
        <begin position="299"/>
        <end position="319"/>
    </location>
</feature>
<dbReference type="STRING" id="1915.SLINC_4931"/>
<keyword evidence="6" id="KW-0723">Serine/threonine-protein kinase</keyword>
<protein>
    <submittedName>
        <fullName evidence="6">Serine/threonine protein kinase</fullName>
    </submittedName>
</protein>
<dbReference type="KEGG" id="sls:SLINC_4931"/>
<keyword evidence="3 6" id="KW-0418">Kinase</keyword>
<dbReference type="InterPro" id="IPR000719">
    <property type="entry name" value="Prot_kinase_dom"/>
</dbReference>
<keyword evidence="1" id="KW-0808">Transferase</keyword>
<evidence type="ECO:0000256" key="3">
    <source>
        <dbReference type="ARBA" id="ARBA00022777"/>
    </source>
</evidence>
<sequence length="588" mass="59215">MQPLGVDEPTVVGSYRLLGRLGSGGMGRVYLGRSAGGRTVAVKIVHPHFALDEEFRARFRREVEAARRVGGAWTAPVLDADPEAAVPWVATGYAAGPSLSAAVAEHGPLPVPTVRVLAAGLAEALAAVHDLGLVHRDVKPSNVLLTLDGPLLIDFGIARATDGTASLTSTGVSIGSPGYMSPEQILGKGVTGAADLFSLGAVLACAATGEPPFRGDSSAALLYKVVHEEPELGALEGELREVVEQCLAKDPAARPTPTALAARLAPEGAARLVAGGWLPGALVEQVSRSAVRLLNLETAESTSSTEGAGQGGREVLSGPVGFGTPSVGAAVVGEFGPPPVMGAVAAPTPLPEPRHPYAQSAQSVQDTAPSAEPSDRPPGRLSVSVSASSETKTGAGRGRRLSCTVALAVAGAMAAVTVGSAFLFDLLPGGDQDGPAGSDTSAQSPAPSTTAGSSATARPSAGGSAPAGPSALPTAYLGTWEGQAVALDGALPMGTFRLTAHRADVGEELGTLRHTDALGGVCDDVLTLKQVTKKQVVATAVGAESNRGVCSQTAHTVRITPVGDDLSYQSDSEDSGRPEARLSKVGSG</sequence>
<dbReference type="PROSITE" id="PS50011">
    <property type="entry name" value="PROTEIN_KINASE_DOM"/>
    <property type="match status" value="1"/>
</dbReference>
<dbReference type="SMART" id="SM00220">
    <property type="entry name" value="S_TKc"/>
    <property type="match status" value="1"/>
</dbReference>
<dbReference type="Gene3D" id="3.30.200.20">
    <property type="entry name" value="Phosphorylase Kinase, domain 1"/>
    <property type="match status" value="1"/>
</dbReference>
<dbReference type="PROSITE" id="PS00107">
    <property type="entry name" value="PROTEIN_KINASE_ATP"/>
    <property type="match status" value="1"/>
</dbReference>
<evidence type="ECO:0000256" key="1">
    <source>
        <dbReference type="ARBA" id="ARBA00022679"/>
    </source>
</evidence>
<dbReference type="AlphaFoldDB" id="A0A1B1MEV1"/>
<reference evidence="6 7" key="1">
    <citation type="submission" date="2016-07" db="EMBL/GenBank/DDBJ databases">
        <title>Enhancement of antibiotic productionsby engineered nitrateutilization in actinobacteria.</title>
        <authorList>
            <person name="Meng S.C."/>
        </authorList>
    </citation>
    <scope>NUCLEOTIDE SEQUENCE [LARGE SCALE GENOMIC DNA]</scope>
    <source>
        <strain evidence="6 7">NRRL 2936</strain>
    </source>
</reference>
<organism evidence="6 7">
    <name type="scientific">Streptomyces lincolnensis</name>
    <dbReference type="NCBI Taxonomy" id="1915"/>
    <lineage>
        <taxon>Bacteria</taxon>
        <taxon>Bacillati</taxon>
        <taxon>Actinomycetota</taxon>
        <taxon>Actinomycetes</taxon>
        <taxon>Kitasatosporales</taxon>
        <taxon>Streptomycetaceae</taxon>
        <taxon>Streptomyces</taxon>
    </lineage>
</organism>
<dbReference type="PANTHER" id="PTHR43289">
    <property type="entry name" value="MITOGEN-ACTIVATED PROTEIN KINASE KINASE KINASE 20-RELATED"/>
    <property type="match status" value="1"/>
</dbReference>
<dbReference type="PATRIC" id="fig|1915.4.peg.5478"/>
<dbReference type="RefSeq" id="WP_067437753.1">
    <property type="nucleotide sequence ID" value="NZ_CP016438.1"/>
</dbReference>
<proteinExistence type="predicted"/>
<gene>
    <name evidence="6" type="ORF">SLINC_4931</name>
</gene>
<accession>A0A1B1MEV1</accession>